<dbReference type="Proteomes" id="UP001062846">
    <property type="component" value="Chromosome 4"/>
</dbReference>
<reference evidence="1" key="1">
    <citation type="submission" date="2022-02" db="EMBL/GenBank/DDBJ databases">
        <title>Plant Genome Project.</title>
        <authorList>
            <person name="Zhang R.-G."/>
        </authorList>
    </citation>
    <scope>NUCLEOTIDE SEQUENCE</scope>
    <source>
        <strain evidence="1">AT1</strain>
    </source>
</reference>
<sequence length="228" mass="25688">MSGNVNIGLPTDKFSFGSLEPVEPPETQMMDETYIVLVSTGSFNPPTYMHLRMFELARDALKLEGFHVIGGYMSPVNDAYKKRGLISAKHRIELCHHACRSSEFIMVDPWEANQNTFQRTLTVLCRIKSSLVESGQISGGEVMTTCRDFGVVCSRREGQDVDKIICNDDILSEYKNNIKVVNEIVPNQISSTRIRDCILSGLSVKYLASDEVIDYIKQHHLYSNSMVL</sequence>
<evidence type="ECO:0000313" key="2">
    <source>
        <dbReference type="Proteomes" id="UP001062846"/>
    </source>
</evidence>
<gene>
    <name evidence="1" type="ORF">RHMOL_Rhmol04G0013700</name>
</gene>
<proteinExistence type="predicted"/>
<comment type="caution">
    <text evidence="1">The sequence shown here is derived from an EMBL/GenBank/DDBJ whole genome shotgun (WGS) entry which is preliminary data.</text>
</comment>
<name>A0ACC0NXZ5_RHOML</name>
<protein>
    <submittedName>
        <fullName evidence="1">Uncharacterized protein</fullName>
    </submittedName>
</protein>
<accession>A0ACC0NXZ5</accession>
<dbReference type="EMBL" id="CM046391">
    <property type="protein sequence ID" value="KAI8557473.1"/>
    <property type="molecule type" value="Genomic_DNA"/>
</dbReference>
<keyword evidence="2" id="KW-1185">Reference proteome</keyword>
<evidence type="ECO:0000313" key="1">
    <source>
        <dbReference type="EMBL" id="KAI8557473.1"/>
    </source>
</evidence>
<organism evidence="1 2">
    <name type="scientific">Rhododendron molle</name>
    <name type="common">Chinese azalea</name>
    <name type="synonym">Azalea mollis</name>
    <dbReference type="NCBI Taxonomy" id="49168"/>
    <lineage>
        <taxon>Eukaryota</taxon>
        <taxon>Viridiplantae</taxon>
        <taxon>Streptophyta</taxon>
        <taxon>Embryophyta</taxon>
        <taxon>Tracheophyta</taxon>
        <taxon>Spermatophyta</taxon>
        <taxon>Magnoliopsida</taxon>
        <taxon>eudicotyledons</taxon>
        <taxon>Gunneridae</taxon>
        <taxon>Pentapetalae</taxon>
        <taxon>asterids</taxon>
        <taxon>Ericales</taxon>
        <taxon>Ericaceae</taxon>
        <taxon>Ericoideae</taxon>
        <taxon>Rhodoreae</taxon>
        <taxon>Rhododendron</taxon>
    </lineage>
</organism>